<keyword evidence="2" id="KW-1185">Reference proteome</keyword>
<gene>
    <name evidence="1" type="ORF">Gferi_05820</name>
</gene>
<name>A0A1D8GDX9_9FIRM</name>
<dbReference type="KEGG" id="gfe:Gferi_05820"/>
<dbReference type="STRING" id="1424294.Gferi_05820"/>
<organism evidence="1 2">
    <name type="scientific">Geosporobacter ferrireducens</name>
    <dbReference type="NCBI Taxonomy" id="1424294"/>
    <lineage>
        <taxon>Bacteria</taxon>
        <taxon>Bacillati</taxon>
        <taxon>Bacillota</taxon>
        <taxon>Clostridia</taxon>
        <taxon>Peptostreptococcales</taxon>
        <taxon>Thermotaleaceae</taxon>
        <taxon>Geosporobacter</taxon>
    </lineage>
</organism>
<dbReference type="AlphaFoldDB" id="A0A1D8GDX9"/>
<proteinExistence type="predicted"/>
<reference evidence="1 2" key="1">
    <citation type="submission" date="2016-09" db="EMBL/GenBank/DDBJ databases">
        <title>Genomic analysis reveals versatility of anaerobic energy metabolism of Geosporobacter ferrireducens IRF9 of phylum Firmicutes.</title>
        <authorList>
            <person name="Kim S.-J."/>
        </authorList>
    </citation>
    <scope>NUCLEOTIDE SEQUENCE [LARGE SCALE GENOMIC DNA]</scope>
    <source>
        <strain evidence="1 2">IRF9</strain>
    </source>
</reference>
<protein>
    <submittedName>
        <fullName evidence="1">Uncharacterized protein</fullName>
    </submittedName>
</protein>
<dbReference type="EMBL" id="CP017269">
    <property type="protein sequence ID" value="AOT69117.1"/>
    <property type="molecule type" value="Genomic_DNA"/>
</dbReference>
<dbReference type="OrthoDB" id="1681497at2"/>
<evidence type="ECO:0000313" key="2">
    <source>
        <dbReference type="Proteomes" id="UP000095743"/>
    </source>
</evidence>
<sequence>MAQTINFEALIEEVGRCCLSENLCGTCSKEQCLIGYSKKSLLIAIRQQSEFIDGGYDAIPYQDTKVYDDDVLVDVLGFLLHQCKNCNLYHDEECVINIIRSALEVVLLGDAQEYKGSSFIYLNDIKKIKPDIADQIYAAFQKRKRG</sequence>
<accession>A0A1D8GDX9</accession>
<dbReference type="RefSeq" id="WP_069974683.1">
    <property type="nucleotide sequence ID" value="NZ_CP017269.1"/>
</dbReference>
<evidence type="ECO:0000313" key="1">
    <source>
        <dbReference type="EMBL" id="AOT69117.1"/>
    </source>
</evidence>
<dbReference type="Proteomes" id="UP000095743">
    <property type="component" value="Chromosome"/>
</dbReference>